<keyword evidence="4 7" id="KW-0418">Kinase</keyword>
<dbReference type="PANTHER" id="PTHR11947:SF14">
    <property type="entry name" value="[PYRUVATE DEHYDROGENASE (ACETYL-TRANSFERRING)] KINASE ISOZYME 1, MITOCHONDRIAL"/>
    <property type="match status" value="1"/>
</dbReference>
<dbReference type="CTD" id="5163"/>
<comment type="similarity">
    <text evidence="1 7">Belongs to the PDK/BCKDK protein kinase family.</text>
</comment>
<keyword evidence="11" id="KW-0670">Pyruvate</keyword>
<comment type="subcellular location">
    <subcellularLocation>
        <location evidence="7">Mitochondrion matrix</location>
    </subcellularLocation>
</comment>
<keyword evidence="2 7" id="KW-0808">Transferase</keyword>
<dbReference type="EC" id="2.7.11.-" evidence="7"/>
<keyword evidence="6 7" id="KW-0496">Mitochondrion</keyword>
<dbReference type="GO" id="GO:0005524">
    <property type="term" value="F:ATP binding"/>
    <property type="evidence" value="ECO:0007669"/>
    <property type="project" value="UniProtKB-UniRule"/>
</dbReference>
<dbReference type="InterPro" id="IPR036890">
    <property type="entry name" value="HATPase_C_sf"/>
</dbReference>
<protein>
    <recommendedName>
        <fullName evidence="7">Protein-serine/threonine kinase</fullName>
        <ecNumber evidence="7">2.7.11.-</ecNumber>
    </recommendedName>
</protein>
<evidence type="ECO:0000259" key="9">
    <source>
        <dbReference type="Pfam" id="PF10436"/>
    </source>
</evidence>
<dbReference type="FunFam" id="1.20.140.20:FF:000001">
    <property type="entry name" value="[Pyruvate dehydrogenase (acetyl-transferring)] kinase isozyme 2, mitochondrial"/>
    <property type="match status" value="1"/>
</dbReference>
<dbReference type="InterPro" id="IPR036784">
    <property type="entry name" value="AK/P_DHK_N_sf"/>
</dbReference>
<feature type="compositionally biased region" description="Polar residues" evidence="8">
    <location>
        <begin position="26"/>
        <end position="35"/>
    </location>
</feature>
<dbReference type="SUPFAM" id="SSF55874">
    <property type="entry name" value="ATPase domain of HSP90 chaperone/DNA topoisomerase II/histidine kinase"/>
    <property type="match status" value="1"/>
</dbReference>
<gene>
    <name evidence="11" type="primary">PDK1</name>
</gene>
<dbReference type="PANTHER" id="PTHR11947">
    <property type="entry name" value="PYRUVATE DEHYDROGENASE KINASE"/>
    <property type="match status" value="1"/>
</dbReference>
<dbReference type="SUPFAM" id="SSF69012">
    <property type="entry name" value="alpha-ketoacid dehydrogenase kinase, N-terminal domain"/>
    <property type="match status" value="1"/>
</dbReference>
<feature type="domain" description="Branched-chain alpha-ketoacid dehydrogenase kinase/Pyruvate dehydrogenase kinase N-terminal" evidence="9">
    <location>
        <begin position="58"/>
        <end position="222"/>
    </location>
</feature>
<evidence type="ECO:0000256" key="7">
    <source>
        <dbReference type="RuleBase" id="RU366032"/>
    </source>
</evidence>
<dbReference type="GO" id="GO:0010906">
    <property type="term" value="P:regulation of glucose metabolic process"/>
    <property type="evidence" value="ECO:0007669"/>
    <property type="project" value="TreeGrafter"/>
</dbReference>
<organism evidence="10 11">
    <name type="scientific">Physeter macrocephalus</name>
    <name type="common">Sperm whale</name>
    <name type="synonym">Physeter catodon</name>
    <dbReference type="NCBI Taxonomy" id="9755"/>
    <lineage>
        <taxon>Eukaryota</taxon>
        <taxon>Metazoa</taxon>
        <taxon>Chordata</taxon>
        <taxon>Craniata</taxon>
        <taxon>Vertebrata</taxon>
        <taxon>Euteleostomi</taxon>
        <taxon>Mammalia</taxon>
        <taxon>Eutheria</taxon>
        <taxon>Laurasiatheria</taxon>
        <taxon>Artiodactyla</taxon>
        <taxon>Whippomorpha</taxon>
        <taxon>Cetacea</taxon>
        <taxon>Odontoceti</taxon>
        <taxon>Physeteridae</taxon>
        <taxon>Physeter</taxon>
    </lineage>
</organism>
<name>A0A9W2WZG3_PHYMC</name>
<sequence length="416" mass="47544">MRLARVLRGAASAGPGPGLRAARPSVSRSLTSDSGSGPAPERGVPGQVDFYARFSPSPLSMKQFLDFGSVNACEKTSFMFLRQELPVRLANIMKEISLLPDNLLRTPSVQLVQSWYIQSLQELLDFKDKSAEDAKTIYDFTDTVIRIRNRHNDVIPTMAQGVIEYKESFGVDPVTSQNVQYFLDRFYMSRISIRMLLNQHSLLFGGKGKGSLSHRKHIGSINPNCNVVEVIKDGYENARRLCDLYYINSPELELEELNAKSPGQPIQVVYVPSHLYHMVFELFKNAMRATMEHHADKGVYPPIQVHVTLGNEDLTVKTFKIIWRPSRWQRSNTWSSPSSPQIHQKYTYMWNNSYRTPTERWQKTSDFPKVKSSHEQNIKQIPAERQSMKYSPELLKTLKGYQKQGKAEKLSQPREA</sequence>
<dbReference type="GO" id="GO:0004740">
    <property type="term" value="F:pyruvate dehydrogenase (acetyl-transferring) kinase activity"/>
    <property type="evidence" value="ECO:0007669"/>
    <property type="project" value="TreeGrafter"/>
</dbReference>
<proteinExistence type="inferred from homology"/>
<dbReference type="Gene3D" id="1.20.140.20">
    <property type="entry name" value="Alpha-ketoacid/pyruvate dehydrogenase kinase, N-terminal domain"/>
    <property type="match status" value="1"/>
</dbReference>
<keyword evidence="10" id="KW-1185">Reference proteome</keyword>
<dbReference type="RefSeq" id="XP_054944528.1">
    <property type="nucleotide sequence ID" value="XM_055088553.1"/>
</dbReference>
<dbReference type="GO" id="GO:0005759">
    <property type="term" value="C:mitochondrial matrix"/>
    <property type="evidence" value="ECO:0007669"/>
    <property type="project" value="UniProtKB-SubCell"/>
</dbReference>
<evidence type="ECO:0000256" key="5">
    <source>
        <dbReference type="ARBA" id="ARBA00022840"/>
    </source>
</evidence>
<dbReference type="Proteomes" id="UP000248484">
    <property type="component" value="Chromosome 2"/>
</dbReference>
<keyword evidence="5 7" id="KW-0067">ATP-binding</keyword>
<dbReference type="InterPro" id="IPR018955">
    <property type="entry name" value="BCDHK/PDK_N"/>
</dbReference>
<reference evidence="11" key="1">
    <citation type="submission" date="2025-08" db="UniProtKB">
        <authorList>
            <consortium name="RefSeq"/>
        </authorList>
    </citation>
    <scope>IDENTIFICATION</scope>
    <source>
        <tissue evidence="11">Muscle</tissue>
    </source>
</reference>
<dbReference type="Pfam" id="PF10436">
    <property type="entry name" value="BCDHK_Adom3"/>
    <property type="match status" value="1"/>
</dbReference>
<evidence type="ECO:0000313" key="11">
    <source>
        <dbReference type="RefSeq" id="XP_054944528.1"/>
    </source>
</evidence>
<feature type="region of interest" description="Disordered" evidence="8">
    <location>
        <begin position="9"/>
        <end position="44"/>
    </location>
</feature>
<keyword evidence="3 7" id="KW-0547">Nucleotide-binding</keyword>
<evidence type="ECO:0000313" key="10">
    <source>
        <dbReference type="Proteomes" id="UP000248484"/>
    </source>
</evidence>
<evidence type="ECO:0000256" key="6">
    <source>
        <dbReference type="ARBA" id="ARBA00023128"/>
    </source>
</evidence>
<evidence type="ECO:0000256" key="1">
    <source>
        <dbReference type="ARBA" id="ARBA00006155"/>
    </source>
</evidence>
<evidence type="ECO:0000256" key="2">
    <source>
        <dbReference type="ARBA" id="ARBA00022679"/>
    </source>
</evidence>
<evidence type="ECO:0000256" key="3">
    <source>
        <dbReference type="ARBA" id="ARBA00022741"/>
    </source>
</evidence>
<dbReference type="Gene3D" id="3.30.565.10">
    <property type="entry name" value="Histidine kinase-like ATPase, C-terminal domain"/>
    <property type="match status" value="1"/>
</dbReference>
<evidence type="ECO:0000256" key="4">
    <source>
        <dbReference type="ARBA" id="ARBA00022777"/>
    </source>
</evidence>
<dbReference type="AlphaFoldDB" id="A0A9W2WZG3"/>
<dbReference type="GeneID" id="102993902"/>
<dbReference type="InterPro" id="IPR039028">
    <property type="entry name" value="BCKD/PDK"/>
</dbReference>
<evidence type="ECO:0000256" key="8">
    <source>
        <dbReference type="SAM" id="MobiDB-lite"/>
    </source>
</evidence>
<accession>A0A9W2WZG3</accession>